<feature type="region of interest" description="Disordered" evidence="1">
    <location>
        <begin position="263"/>
        <end position="312"/>
    </location>
</feature>
<feature type="compositionally biased region" description="Acidic residues" evidence="1">
    <location>
        <begin position="263"/>
        <end position="273"/>
    </location>
</feature>
<accession>A0ABP0DP13</accession>
<evidence type="ECO:0000313" key="2">
    <source>
        <dbReference type="EMBL" id="CAK7269336.1"/>
    </source>
</evidence>
<evidence type="ECO:0008006" key="4">
    <source>
        <dbReference type="Google" id="ProtNLM"/>
    </source>
</evidence>
<evidence type="ECO:0000313" key="3">
    <source>
        <dbReference type="Proteomes" id="UP001642501"/>
    </source>
</evidence>
<proteinExistence type="predicted"/>
<comment type="caution">
    <text evidence="2">The sequence shown here is derived from an EMBL/GenBank/DDBJ whole genome shotgun (WGS) entry which is preliminary data.</text>
</comment>
<protein>
    <recommendedName>
        <fullName evidence="4">CENP-V/GFA domain-containing protein</fullName>
    </recommendedName>
</protein>
<reference evidence="2 3" key="1">
    <citation type="submission" date="2024-01" db="EMBL/GenBank/DDBJ databases">
        <authorList>
            <person name="Allen C."/>
            <person name="Tagirdzhanova G."/>
        </authorList>
    </citation>
    <scope>NUCLEOTIDE SEQUENCE [LARGE SCALE GENOMIC DNA]</scope>
    <source>
        <strain evidence="2 3">CBS 573.63</strain>
    </source>
</reference>
<gene>
    <name evidence="2" type="ORF">SEPCBS57363_003550</name>
</gene>
<evidence type="ECO:0000256" key="1">
    <source>
        <dbReference type="SAM" id="MobiDB-lite"/>
    </source>
</evidence>
<feature type="compositionally biased region" description="Polar residues" evidence="1">
    <location>
        <begin position="174"/>
        <end position="188"/>
    </location>
</feature>
<dbReference type="Proteomes" id="UP001642501">
    <property type="component" value="Unassembled WGS sequence"/>
</dbReference>
<feature type="compositionally biased region" description="Acidic residues" evidence="1">
    <location>
        <begin position="146"/>
        <end position="169"/>
    </location>
</feature>
<sequence>MPSRRTLRGGCQCGRNRYIIQPSPDATEVARLLFDPTPSHRTSLASPLPAYLRVPLAWYHSETLPRFSDETQSMIHRSYEHLISRAALGSGTTNSSGTRRQFCGFCGTPLSFWSETPQPEADYIRLTLGSLNPYDLDELDEWTGVVDESEEEEDGDVGDDDDTVEEGDEKDTVGENQTAQSLGRTTLGNGPIERITSTTGIPWLDSYVEGSRLARHLLRQQKLMLKQRQRSAGVGGARVLRHDAVSAQSADGSVRVEFEVQEWTEGDDQEEESVGNRDAEAVGTRSSEPSPAKRVRLDEADSRAGVGSMDVE</sequence>
<organism evidence="2 3">
    <name type="scientific">Sporothrix epigloea</name>
    <dbReference type="NCBI Taxonomy" id="1892477"/>
    <lineage>
        <taxon>Eukaryota</taxon>
        <taxon>Fungi</taxon>
        <taxon>Dikarya</taxon>
        <taxon>Ascomycota</taxon>
        <taxon>Pezizomycotina</taxon>
        <taxon>Sordariomycetes</taxon>
        <taxon>Sordariomycetidae</taxon>
        <taxon>Ophiostomatales</taxon>
        <taxon>Ophiostomataceae</taxon>
        <taxon>Sporothrix</taxon>
    </lineage>
</organism>
<name>A0ABP0DP13_9PEZI</name>
<keyword evidence="3" id="KW-1185">Reference proteome</keyword>
<dbReference type="EMBL" id="CAWUOM010000057">
    <property type="protein sequence ID" value="CAK7269336.1"/>
    <property type="molecule type" value="Genomic_DNA"/>
</dbReference>
<feature type="region of interest" description="Disordered" evidence="1">
    <location>
        <begin position="146"/>
        <end position="193"/>
    </location>
</feature>